<accession>A0ABY7XH46</accession>
<gene>
    <name evidence="1" type="ORF">PUW25_25320</name>
</gene>
<sequence>MMDIGYKDYIPPSMFGMNVNFFVILDDGTEITLEDAKSAGRGIRKLVVKPVDSILLNHNYTVVVDGVKNADGDALEEPSVSVISTEFSPLYAKPVELRPLLRQLMSYFTVYELYVALRDAGQKAHQLQDMIIDANNNRYDLLEERDTSYYPTQKFVVYEAAINLLSSLLVTVMDQQNIGNPNETISVNGGDEVQLGDFRIVPGGSSSTTSSGNSSATVPINLIKQTLETLSGDHKFWMDAMMGRNKRGYATPVSASMKVNNGATPDDRGLE</sequence>
<geneLocation type="plasmid" evidence="1 2">
    <name>unnamed1</name>
</geneLocation>
<reference evidence="1 2" key="1">
    <citation type="submission" date="2023-02" db="EMBL/GenBank/DDBJ databases">
        <title>Pathogen: clinical or host-associated sample.</title>
        <authorList>
            <person name="Hergert J."/>
            <person name="Casey R."/>
            <person name="Wagner J."/>
            <person name="Young E.L."/>
            <person name="Oakeson K.F."/>
        </authorList>
    </citation>
    <scope>NUCLEOTIDE SEQUENCE [LARGE SCALE GENOMIC DNA]</scope>
    <source>
        <strain evidence="1 2">2022CK-00829</strain>
        <plasmid evidence="1 2">unnamed1</plasmid>
    </source>
</reference>
<evidence type="ECO:0000313" key="1">
    <source>
        <dbReference type="EMBL" id="WDI05131.1"/>
    </source>
</evidence>
<dbReference type="RefSeq" id="WP_152557796.1">
    <property type="nucleotide sequence ID" value="NZ_CP118109.1"/>
</dbReference>
<evidence type="ECO:0000313" key="2">
    <source>
        <dbReference type="Proteomes" id="UP001221519"/>
    </source>
</evidence>
<organism evidence="1 2">
    <name type="scientific">Paenibacillus urinalis</name>
    <dbReference type="NCBI Taxonomy" id="521520"/>
    <lineage>
        <taxon>Bacteria</taxon>
        <taxon>Bacillati</taxon>
        <taxon>Bacillota</taxon>
        <taxon>Bacilli</taxon>
        <taxon>Bacillales</taxon>
        <taxon>Paenibacillaceae</taxon>
        <taxon>Paenibacillus</taxon>
    </lineage>
</organism>
<dbReference type="EMBL" id="CP118109">
    <property type="protein sequence ID" value="WDI05131.1"/>
    <property type="molecule type" value="Genomic_DNA"/>
</dbReference>
<dbReference type="Proteomes" id="UP001221519">
    <property type="component" value="Plasmid unnamed1"/>
</dbReference>
<protein>
    <submittedName>
        <fullName evidence="1">Uncharacterized protein</fullName>
    </submittedName>
</protein>
<proteinExistence type="predicted"/>
<keyword evidence="1" id="KW-0614">Plasmid</keyword>
<keyword evidence="2" id="KW-1185">Reference proteome</keyword>
<name>A0ABY7XH46_9BACL</name>